<evidence type="ECO:0000256" key="1">
    <source>
        <dbReference type="ARBA" id="ARBA00006987"/>
    </source>
</evidence>
<dbReference type="Gene3D" id="3.40.190.10">
    <property type="entry name" value="Periplasmic binding protein-like II"/>
    <property type="match status" value="1"/>
</dbReference>
<dbReference type="InterPro" id="IPR042100">
    <property type="entry name" value="Bug_dom1"/>
</dbReference>
<dbReference type="EMBL" id="QPJK01000004">
    <property type="protein sequence ID" value="RCW71813.1"/>
    <property type="molecule type" value="Genomic_DNA"/>
</dbReference>
<dbReference type="PIRSF" id="PIRSF017082">
    <property type="entry name" value="YflP"/>
    <property type="match status" value="1"/>
</dbReference>
<keyword evidence="3" id="KW-0675">Receptor</keyword>
<dbReference type="OrthoDB" id="8678477at2"/>
<dbReference type="AlphaFoldDB" id="A0A368XV21"/>
<dbReference type="InterPro" id="IPR005064">
    <property type="entry name" value="BUG"/>
</dbReference>
<comment type="caution">
    <text evidence="3">The sequence shown here is derived from an EMBL/GenBank/DDBJ whole genome shotgun (WGS) entry which is preliminary data.</text>
</comment>
<evidence type="ECO:0000313" key="3">
    <source>
        <dbReference type="EMBL" id="RCW71813.1"/>
    </source>
</evidence>
<keyword evidence="2" id="KW-0732">Signal</keyword>
<keyword evidence="4" id="KW-1185">Reference proteome</keyword>
<evidence type="ECO:0000256" key="2">
    <source>
        <dbReference type="SAM" id="SignalP"/>
    </source>
</evidence>
<dbReference type="CDD" id="cd07012">
    <property type="entry name" value="PBP2_Bug_TTT"/>
    <property type="match status" value="1"/>
</dbReference>
<feature type="chain" id="PRO_5016985112" evidence="2">
    <location>
        <begin position="28"/>
        <end position="323"/>
    </location>
</feature>
<dbReference type="Pfam" id="PF03401">
    <property type="entry name" value="TctC"/>
    <property type="match status" value="1"/>
</dbReference>
<gene>
    <name evidence="3" type="ORF">DES41_104633</name>
</gene>
<dbReference type="Proteomes" id="UP000252884">
    <property type="component" value="Unassembled WGS sequence"/>
</dbReference>
<evidence type="ECO:0000313" key="4">
    <source>
        <dbReference type="Proteomes" id="UP000252884"/>
    </source>
</evidence>
<proteinExistence type="inferred from homology"/>
<comment type="similarity">
    <text evidence="1">Belongs to the UPF0065 (bug) family.</text>
</comment>
<dbReference type="PANTHER" id="PTHR42928">
    <property type="entry name" value="TRICARBOXYLATE-BINDING PROTEIN"/>
    <property type="match status" value="1"/>
</dbReference>
<dbReference type="PANTHER" id="PTHR42928:SF5">
    <property type="entry name" value="BLR1237 PROTEIN"/>
    <property type="match status" value="1"/>
</dbReference>
<dbReference type="SUPFAM" id="SSF53850">
    <property type="entry name" value="Periplasmic binding protein-like II"/>
    <property type="match status" value="1"/>
</dbReference>
<dbReference type="RefSeq" id="WP_114468979.1">
    <property type="nucleotide sequence ID" value="NZ_QPJK01000004.1"/>
</dbReference>
<name>A0A368XV21_9BURK</name>
<organism evidence="3 4">
    <name type="scientific">Pseudorhodoferax soli</name>
    <dbReference type="NCBI Taxonomy" id="545864"/>
    <lineage>
        <taxon>Bacteria</taxon>
        <taxon>Pseudomonadati</taxon>
        <taxon>Pseudomonadota</taxon>
        <taxon>Betaproteobacteria</taxon>
        <taxon>Burkholderiales</taxon>
        <taxon>Comamonadaceae</taxon>
    </lineage>
</organism>
<dbReference type="Gene3D" id="3.40.190.150">
    <property type="entry name" value="Bordetella uptake gene, domain 1"/>
    <property type="match status" value="1"/>
</dbReference>
<protein>
    <submittedName>
        <fullName evidence="3">Tripartite-type tricarboxylate transporter receptor subunit TctC</fullName>
    </submittedName>
</protein>
<reference evidence="3 4" key="1">
    <citation type="submission" date="2018-07" db="EMBL/GenBank/DDBJ databases">
        <title>Genomic Encyclopedia of Type Strains, Phase IV (KMG-IV): sequencing the most valuable type-strain genomes for metagenomic binning, comparative biology and taxonomic classification.</title>
        <authorList>
            <person name="Goeker M."/>
        </authorList>
    </citation>
    <scope>NUCLEOTIDE SEQUENCE [LARGE SCALE GENOMIC DNA]</scope>
    <source>
        <strain evidence="3 4">DSM 21634</strain>
    </source>
</reference>
<sequence>MIQFHRRTLVAAMALATASFAPGLASAADYPDRPIELVVPFQPGGGTDAVARAFGVAAQKHFPKGVVVVNKSGASGGIGWNYMMNAKPDGYTLGIVTVEMVILPHLNLFNRTYADVTPIAQLNADPASIIVRADSPYKSIDEFIAAARRDPGKMAMGTSGNGSIYDIAAAAFEEKTQLQFNRIPYQGAAPSILSLLSHQIDAVTASPAEVAVHVAAGKLRVLAVMADKRLEEFKDVPTMKERNIDLSIGTWRGIMGPKGLPPEVVRMLKTSVAEIAREPELQNTLKKLNLGYVYADDEGFKSVMERDSKAFKDMIPRLKIVTN</sequence>
<feature type="signal peptide" evidence="2">
    <location>
        <begin position="1"/>
        <end position="27"/>
    </location>
</feature>
<accession>A0A368XV21</accession>